<dbReference type="AlphaFoldDB" id="A0A842HCA6"/>
<comment type="caution">
    <text evidence="1">The sequence shown here is derived from an EMBL/GenBank/DDBJ whole genome shotgun (WGS) entry which is preliminary data.</text>
</comment>
<protein>
    <submittedName>
        <fullName evidence="1">Uncharacterized protein</fullName>
    </submittedName>
</protein>
<evidence type="ECO:0000313" key="2">
    <source>
        <dbReference type="Proteomes" id="UP000546464"/>
    </source>
</evidence>
<keyword evidence="2" id="KW-1185">Reference proteome</keyword>
<dbReference type="Proteomes" id="UP000546464">
    <property type="component" value="Unassembled WGS sequence"/>
</dbReference>
<proteinExistence type="predicted"/>
<name>A0A842HCA6_9BACT</name>
<dbReference type="EMBL" id="JACHVB010000020">
    <property type="protein sequence ID" value="MBC2594052.1"/>
    <property type="molecule type" value="Genomic_DNA"/>
</dbReference>
<reference evidence="1 2" key="1">
    <citation type="submission" date="2020-07" db="EMBL/GenBank/DDBJ databases">
        <authorList>
            <person name="Feng X."/>
        </authorList>
    </citation>
    <scope>NUCLEOTIDE SEQUENCE [LARGE SCALE GENOMIC DNA]</scope>
    <source>
        <strain evidence="1 2">JCM31066</strain>
    </source>
</reference>
<accession>A0A842HCA6</accession>
<organism evidence="1 2">
    <name type="scientific">Ruficoccus amylovorans</name>
    <dbReference type="NCBI Taxonomy" id="1804625"/>
    <lineage>
        <taxon>Bacteria</taxon>
        <taxon>Pseudomonadati</taxon>
        <taxon>Verrucomicrobiota</taxon>
        <taxon>Opitutia</taxon>
        <taxon>Puniceicoccales</taxon>
        <taxon>Cerasicoccaceae</taxon>
        <taxon>Ruficoccus</taxon>
    </lineage>
</organism>
<sequence>MERKEQKITGLLGIGLDNKDGHKRVTQADKFAIVGGSAETHERMTETVMKTFEDLKRRGKELEEADHREVADLIQKHSQ</sequence>
<gene>
    <name evidence="1" type="ORF">H5P28_07230</name>
</gene>
<dbReference type="RefSeq" id="WP_185675035.1">
    <property type="nucleotide sequence ID" value="NZ_JACHVB010000020.1"/>
</dbReference>
<evidence type="ECO:0000313" key="1">
    <source>
        <dbReference type="EMBL" id="MBC2594052.1"/>
    </source>
</evidence>